<evidence type="ECO:0000256" key="12">
    <source>
        <dbReference type="SAM" id="Phobius"/>
    </source>
</evidence>
<dbReference type="InterPro" id="IPR048072">
    <property type="entry name" value="7tmB2_latrophilin-like"/>
</dbReference>
<dbReference type="AlphaFoldDB" id="A0A7J7JTW3"/>
<accession>A0A7J7JTW3</accession>
<dbReference type="PROSITE" id="PS50227">
    <property type="entry name" value="G_PROTEIN_RECEP_F2_3"/>
    <property type="match status" value="1"/>
</dbReference>
<dbReference type="PANTHER" id="PTHR12011">
    <property type="entry name" value="ADHESION G-PROTEIN COUPLED RECEPTOR"/>
    <property type="match status" value="1"/>
</dbReference>
<gene>
    <name evidence="17" type="ORF">EB796_012247</name>
</gene>
<dbReference type="PROSITE" id="PS00650">
    <property type="entry name" value="G_PROTEIN_RECEP_F2_2"/>
    <property type="match status" value="1"/>
</dbReference>
<evidence type="ECO:0000313" key="18">
    <source>
        <dbReference type="Proteomes" id="UP000593567"/>
    </source>
</evidence>
<dbReference type="Pfam" id="PF02793">
    <property type="entry name" value="HRM"/>
    <property type="match status" value="1"/>
</dbReference>
<dbReference type="InterPro" id="IPR043159">
    <property type="entry name" value="Lectin_gal-bd_sf"/>
</dbReference>
<keyword evidence="5" id="KW-0297">G-protein coupled receptor</keyword>
<organism evidence="17 18">
    <name type="scientific">Bugula neritina</name>
    <name type="common">Brown bryozoan</name>
    <name type="synonym">Sertularia neritina</name>
    <dbReference type="NCBI Taxonomy" id="10212"/>
    <lineage>
        <taxon>Eukaryota</taxon>
        <taxon>Metazoa</taxon>
        <taxon>Spiralia</taxon>
        <taxon>Lophotrochozoa</taxon>
        <taxon>Bryozoa</taxon>
        <taxon>Gymnolaemata</taxon>
        <taxon>Cheilostomatida</taxon>
        <taxon>Flustrina</taxon>
        <taxon>Buguloidea</taxon>
        <taxon>Bugulidae</taxon>
        <taxon>Bugula</taxon>
    </lineage>
</organism>
<dbReference type="CDD" id="cd15440">
    <property type="entry name" value="7tmB2_latrophilin-like_invertebrate"/>
    <property type="match status" value="1"/>
</dbReference>
<dbReference type="InterPro" id="IPR036445">
    <property type="entry name" value="GPCR_2_extracell_dom_sf"/>
</dbReference>
<feature type="transmembrane region" description="Helical" evidence="12">
    <location>
        <begin position="596"/>
        <end position="619"/>
    </location>
</feature>
<evidence type="ECO:0000259" key="14">
    <source>
        <dbReference type="PROSITE" id="PS50227"/>
    </source>
</evidence>
<feature type="domain" description="G-protein coupled receptors family 2 profile 2" evidence="16">
    <location>
        <begin position="594"/>
        <end position="847"/>
    </location>
</feature>
<dbReference type="InterPro" id="IPR000922">
    <property type="entry name" value="Lectin_gal-bd_dom"/>
</dbReference>
<proteinExistence type="predicted"/>
<evidence type="ECO:0000256" key="7">
    <source>
        <dbReference type="ARBA" id="ARBA00023157"/>
    </source>
</evidence>
<evidence type="ECO:0000256" key="10">
    <source>
        <dbReference type="ARBA" id="ARBA00023224"/>
    </source>
</evidence>
<feature type="transmembrane region" description="Helical" evidence="12">
    <location>
        <begin position="789"/>
        <end position="812"/>
    </location>
</feature>
<dbReference type="CDD" id="cd22823">
    <property type="entry name" value="Gal_Rha_Lectin"/>
    <property type="match status" value="1"/>
</dbReference>
<evidence type="ECO:0000313" key="17">
    <source>
        <dbReference type="EMBL" id="KAF6029447.1"/>
    </source>
</evidence>
<evidence type="ECO:0000256" key="8">
    <source>
        <dbReference type="ARBA" id="ARBA00023170"/>
    </source>
</evidence>
<sequence>MDYESLVLKAQGYLGREPIIMTSSNPAGMGSLLKVLVVAFCIIHWVNSDTGGYQIYSKCEGRLVSLTCDAGEVIEIKELSVQYGPLITDNMCLDADDISSNDTDCHVGDVDSYDVVNNLCHAKDYCSFVVNDDLFSLGAGCDVIDTMHSQLIFLYRCAAPSSVGGVVTRTLTLPTIEPIPPLVLLCPNDSFKVENCANWTCVDGLWQETEVTSHLLPPECVNSTAQLNSTLSVSTSTAATSAPQCTAHNASYLDATILWPDTSAGVVRYHRCPGNTLASPKNISRRCGGVGVWEDMDTSNCLQTFDDILHKVVKSDEDLEELSSQLVAKANTTSIDSEDIATFSQILTDVSVNINRFPSTNETSILTITQNCFTAAEKILSKPDDPAWSAASEENKTSQALLIASALENVARKAAFAVNSSFNISTCSIEYFVQVVNLSSRTSEPLSVKGKGVSITFPIDNFQTFKSTSNEYGKLVTVFYNSSSEIWGAQVVNSSVFSASLINSDKGLGTARMQLSNPFTYTLHHELTGKDQRPKCVFWDESHQPGHWSEEGCRVAQTNKTRTVCECDHLTNFAILMDVRDSPSTFPEDHVTYLQIFTYVGCSISVICLLLSWLTFLCLKNLSSDRNTIHKHLVFTLMLAEALFLVAIYPEIPGNYKTFCSVLAGILHYLFLCVFAWTCLEGVQLYIMLIEVFEAEHSRTLYYYLAGYGIPGIVVSVSAAINPTGYGTEDACWLNVDKGFIWSFVGPVAVVMLVNVVMLAIAIYMMYNHARMTANMKHHENNKGNSIRAWFKGAVVLVILLGLTWAIGFVSISGEESQTAKLVMAYIFTILNSLQGLFIFIFHCILNDKVQKEYKKLVRRTQWLPDCFRAKYGEHRGLSSVPSHSSGSNGYLARVFSRRRKSADFITGSLRAKKHTSVNCNEEGCVNKEASTPLNDSVSSSNPQVHKESDKVLSPCEEKLVPTFC</sequence>
<keyword evidence="4 12" id="KW-1133">Transmembrane helix</keyword>
<feature type="transmembrane region" description="Helical" evidence="12">
    <location>
        <begin position="669"/>
        <end position="689"/>
    </location>
</feature>
<comment type="subcellular location">
    <subcellularLocation>
        <location evidence="1">Membrane</location>
        <topology evidence="1">Multi-pass membrane protein</topology>
    </subcellularLocation>
</comment>
<reference evidence="17" key="1">
    <citation type="submission" date="2020-06" db="EMBL/GenBank/DDBJ databases">
        <title>Draft genome of Bugula neritina, a colonial animal packing powerful symbionts and potential medicines.</title>
        <authorList>
            <person name="Rayko M."/>
        </authorList>
    </citation>
    <scope>NUCLEOTIDE SEQUENCE [LARGE SCALE GENOMIC DNA]</scope>
    <source>
        <strain evidence="17">Kwan_BN1</strain>
    </source>
</reference>
<dbReference type="FunFam" id="1.20.1070.10:FF:000200">
    <property type="entry name" value="Adhesion G protein-coupled receptor L3"/>
    <property type="match status" value="1"/>
</dbReference>
<keyword evidence="10" id="KW-0807">Transducer</keyword>
<comment type="caution">
    <text evidence="17">The sequence shown here is derived from an EMBL/GenBank/DDBJ whole genome shotgun (WGS) entry which is preliminary data.</text>
</comment>
<dbReference type="InterPro" id="IPR046338">
    <property type="entry name" value="GAIN_dom_sf"/>
</dbReference>
<dbReference type="PROSITE" id="PS50221">
    <property type="entry name" value="GAIN_B"/>
    <property type="match status" value="1"/>
</dbReference>
<evidence type="ECO:0000256" key="1">
    <source>
        <dbReference type="ARBA" id="ARBA00004141"/>
    </source>
</evidence>
<dbReference type="PROSITE" id="PS50228">
    <property type="entry name" value="SUEL_LECTIN"/>
    <property type="match status" value="1"/>
</dbReference>
<evidence type="ECO:0000256" key="4">
    <source>
        <dbReference type="ARBA" id="ARBA00022989"/>
    </source>
</evidence>
<dbReference type="Gene3D" id="2.60.220.50">
    <property type="match status" value="1"/>
</dbReference>
<dbReference type="Gene3D" id="1.20.1070.10">
    <property type="entry name" value="Rhodopsin 7-helix transmembrane proteins"/>
    <property type="match status" value="1"/>
</dbReference>
<evidence type="ECO:0000259" key="15">
    <source>
        <dbReference type="PROSITE" id="PS50228"/>
    </source>
</evidence>
<keyword evidence="8" id="KW-0675">Receptor</keyword>
<dbReference type="InterPro" id="IPR017983">
    <property type="entry name" value="GPCR_2_secretin-like_CS"/>
</dbReference>
<dbReference type="SUPFAM" id="SSF111418">
    <property type="entry name" value="Hormone receptor domain"/>
    <property type="match status" value="1"/>
</dbReference>
<dbReference type="Gene3D" id="2.60.120.740">
    <property type="match status" value="1"/>
</dbReference>
<dbReference type="SMART" id="SM00303">
    <property type="entry name" value="GPS"/>
    <property type="match status" value="1"/>
</dbReference>
<feature type="compositionally biased region" description="Polar residues" evidence="11">
    <location>
        <begin position="930"/>
        <end position="944"/>
    </location>
</feature>
<keyword evidence="3" id="KW-0732">Signal</keyword>
<evidence type="ECO:0000256" key="5">
    <source>
        <dbReference type="ARBA" id="ARBA00023040"/>
    </source>
</evidence>
<dbReference type="PRINTS" id="PR00249">
    <property type="entry name" value="GPCRSECRETIN"/>
</dbReference>
<protein>
    <submittedName>
        <fullName evidence="17">Lat-2</fullName>
    </submittedName>
</protein>
<keyword evidence="9" id="KW-0325">Glycoprotein</keyword>
<feature type="transmembrane region" description="Helical" evidence="12">
    <location>
        <begin position="631"/>
        <end position="649"/>
    </location>
</feature>
<dbReference type="OrthoDB" id="1100386at2759"/>
<feature type="domain" description="SUEL-type lectin" evidence="15">
    <location>
        <begin position="58"/>
        <end position="158"/>
    </location>
</feature>
<dbReference type="GO" id="GO:0007189">
    <property type="term" value="P:adenylate cyclase-activating G protein-coupled receptor signaling pathway"/>
    <property type="evidence" value="ECO:0007669"/>
    <property type="project" value="TreeGrafter"/>
</dbReference>
<keyword evidence="7" id="KW-1015">Disulfide bond</keyword>
<dbReference type="EMBL" id="VXIV02001815">
    <property type="protein sequence ID" value="KAF6029447.1"/>
    <property type="molecule type" value="Genomic_DNA"/>
</dbReference>
<feature type="transmembrane region" description="Helical" evidence="12">
    <location>
        <begin position="824"/>
        <end position="846"/>
    </location>
</feature>
<feature type="domain" description="GAIN-B" evidence="13">
    <location>
        <begin position="420"/>
        <end position="583"/>
    </location>
</feature>
<dbReference type="InterPro" id="IPR017981">
    <property type="entry name" value="GPCR_2-like_7TM"/>
</dbReference>
<dbReference type="GO" id="GO:0007166">
    <property type="term" value="P:cell surface receptor signaling pathway"/>
    <property type="evidence" value="ECO:0007669"/>
    <property type="project" value="InterPro"/>
</dbReference>
<dbReference type="GO" id="GO:0004930">
    <property type="term" value="F:G protein-coupled receptor activity"/>
    <property type="evidence" value="ECO:0007669"/>
    <property type="project" value="UniProtKB-KW"/>
</dbReference>
<dbReference type="Proteomes" id="UP000593567">
    <property type="component" value="Unassembled WGS sequence"/>
</dbReference>
<evidence type="ECO:0000259" key="13">
    <source>
        <dbReference type="PROSITE" id="PS50221"/>
    </source>
</evidence>
<dbReference type="GO" id="GO:0005886">
    <property type="term" value="C:plasma membrane"/>
    <property type="evidence" value="ECO:0007669"/>
    <property type="project" value="TreeGrafter"/>
</dbReference>
<dbReference type="InterPro" id="IPR000832">
    <property type="entry name" value="GPCR_2_secretin-like"/>
</dbReference>
<dbReference type="InterPro" id="IPR000203">
    <property type="entry name" value="GPS"/>
</dbReference>
<keyword evidence="18" id="KW-1185">Reference proteome</keyword>
<feature type="transmembrane region" description="Helical" evidence="12">
    <location>
        <begin position="741"/>
        <end position="768"/>
    </location>
</feature>
<dbReference type="InterPro" id="IPR001879">
    <property type="entry name" value="GPCR_2_extracellular_dom"/>
</dbReference>
<keyword evidence="2 12" id="KW-0812">Transmembrane</keyword>
<feature type="transmembrane region" description="Helical" evidence="12">
    <location>
        <begin position="701"/>
        <end position="721"/>
    </location>
</feature>
<evidence type="ECO:0000256" key="11">
    <source>
        <dbReference type="SAM" id="MobiDB-lite"/>
    </source>
</evidence>
<dbReference type="PANTHER" id="PTHR12011:SF471">
    <property type="entry name" value="G-PROTEIN COUPLED RECEPTORS FAMILY 2 PROFILE 2 DOMAIN-CONTAINING PROTEIN"/>
    <property type="match status" value="1"/>
</dbReference>
<dbReference type="Pfam" id="PF00002">
    <property type="entry name" value="7tm_2"/>
    <property type="match status" value="1"/>
</dbReference>
<dbReference type="Pfam" id="PF01825">
    <property type="entry name" value="GPS"/>
    <property type="match status" value="1"/>
</dbReference>
<dbReference type="PROSITE" id="PS50261">
    <property type="entry name" value="G_PROTEIN_RECEP_F2_4"/>
    <property type="match status" value="1"/>
</dbReference>
<name>A0A7J7JTW3_BUGNE</name>
<evidence type="ECO:0000256" key="6">
    <source>
        <dbReference type="ARBA" id="ARBA00023136"/>
    </source>
</evidence>
<dbReference type="SUPFAM" id="SSF81321">
    <property type="entry name" value="Family A G protein-coupled receptor-like"/>
    <property type="match status" value="1"/>
</dbReference>
<feature type="region of interest" description="Disordered" evidence="11">
    <location>
        <begin position="930"/>
        <end position="951"/>
    </location>
</feature>
<evidence type="ECO:0000256" key="2">
    <source>
        <dbReference type="ARBA" id="ARBA00022692"/>
    </source>
</evidence>
<dbReference type="GO" id="GO:0030246">
    <property type="term" value="F:carbohydrate binding"/>
    <property type="evidence" value="ECO:0007669"/>
    <property type="project" value="InterPro"/>
</dbReference>
<dbReference type="InterPro" id="IPR057244">
    <property type="entry name" value="GAIN_B"/>
</dbReference>
<evidence type="ECO:0000259" key="16">
    <source>
        <dbReference type="PROSITE" id="PS50261"/>
    </source>
</evidence>
<keyword evidence="6 12" id="KW-0472">Membrane</keyword>
<evidence type="ECO:0000256" key="9">
    <source>
        <dbReference type="ARBA" id="ARBA00023180"/>
    </source>
</evidence>
<evidence type="ECO:0000256" key="3">
    <source>
        <dbReference type="ARBA" id="ARBA00022729"/>
    </source>
</evidence>
<feature type="domain" description="G-protein coupled receptors family 2 profile 1" evidence="14">
    <location>
        <begin position="219"/>
        <end position="305"/>
    </location>
</feature>